<protein>
    <submittedName>
        <fullName evidence="2">Uncharacterized protein</fullName>
    </submittedName>
</protein>
<gene>
    <name evidence="2" type="ORF">SAMN05660642_01874</name>
</gene>
<dbReference type="EMBL" id="FNHE01000004">
    <property type="protein sequence ID" value="SDM21095.1"/>
    <property type="molecule type" value="Genomic_DNA"/>
</dbReference>
<proteinExistence type="predicted"/>
<keyword evidence="3" id="KW-1185">Reference proteome</keyword>
<dbReference type="AlphaFoldDB" id="A0A1G9RF55"/>
<name>A0A1G9RF55_9ACTN</name>
<evidence type="ECO:0000313" key="2">
    <source>
        <dbReference type="EMBL" id="SDM21095.1"/>
    </source>
</evidence>
<organism evidence="2 3">
    <name type="scientific">Geodermatophilus siccatus</name>
    <dbReference type="NCBI Taxonomy" id="1137991"/>
    <lineage>
        <taxon>Bacteria</taxon>
        <taxon>Bacillati</taxon>
        <taxon>Actinomycetota</taxon>
        <taxon>Actinomycetes</taxon>
        <taxon>Geodermatophilales</taxon>
        <taxon>Geodermatophilaceae</taxon>
        <taxon>Geodermatophilus</taxon>
    </lineage>
</organism>
<feature type="compositionally biased region" description="Basic residues" evidence="1">
    <location>
        <begin position="1"/>
        <end position="14"/>
    </location>
</feature>
<evidence type="ECO:0000313" key="3">
    <source>
        <dbReference type="Proteomes" id="UP000198680"/>
    </source>
</evidence>
<evidence type="ECO:0000256" key="1">
    <source>
        <dbReference type="SAM" id="MobiDB-lite"/>
    </source>
</evidence>
<sequence>MPALTRTKRTRNNRASRVGAPTAAEGCTTSDPVPLSDRAASDR</sequence>
<accession>A0A1G9RF55</accession>
<dbReference type="STRING" id="1137991.SAMN05660642_01874"/>
<dbReference type="Proteomes" id="UP000198680">
    <property type="component" value="Unassembled WGS sequence"/>
</dbReference>
<reference evidence="3" key="1">
    <citation type="submission" date="2016-10" db="EMBL/GenBank/DDBJ databases">
        <authorList>
            <person name="Varghese N."/>
            <person name="Submissions S."/>
        </authorList>
    </citation>
    <scope>NUCLEOTIDE SEQUENCE [LARGE SCALE GENOMIC DNA]</scope>
    <source>
        <strain evidence="3">DSM 45419</strain>
    </source>
</reference>
<feature type="region of interest" description="Disordered" evidence="1">
    <location>
        <begin position="1"/>
        <end position="43"/>
    </location>
</feature>